<evidence type="ECO:0000313" key="2">
    <source>
        <dbReference type="Proteomes" id="UP000533476"/>
    </source>
</evidence>
<sequence>MIWLIVFGLAFLIWRATQRPRLWRSQGRFSDHAPPPLPIPLPAQPDGCWYEAIATLWYSPSGRLTDQGSGQLRCLGDQWQWLGPQGTVWCRWEGILALHGHPNGVLMHTADLPPLVLTVPDNAQWHAWLTTWLAHAWAWDGRSSHAE</sequence>
<keyword evidence="2" id="KW-1185">Reference proteome</keyword>
<gene>
    <name evidence="1" type="ORF">HIJ39_00175</name>
</gene>
<protein>
    <submittedName>
        <fullName evidence="1">Uncharacterized protein</fullName>
    </submittedName>
</protein>
<name>A0A7Y0Q0U9_9FIRM</name>
<dbReference type="EMBL" id="JABBVZ010000001">
    <property type="protein sequence ID" value="NMP20777.1"/>
    <property type="molecule type" value="Genomic_DNA"/>
</dbReference>
<proteinExistence type="predicted"/>
<dbReference type="RefSeq" id="WP_169095470.1">
    <property type="nucleotide sequence ID" value="NZ_JABBVZ010000001.1"/>
</dbReference>
<evidence type="ECO:0000313" key="1">
    <source>
        <dbReference type="EMBL" id="NMP20777.1"/>
    </source>
</evidence>
<accession>A0A7Y0Q0U9</accession>
<dbReference type="AlphaFoldDB" id="A0A7Y0Q0U9"/>
<dbReference type="Proteomes" id="UP000533476">
    <property type="component" value="Unassembled WGS sequence"/>
</dbReference>
<organism evidence="1 2">
    <name type="scientific">Sulfobacillus harzensis</name>
    <dbReference type="NCBI Taxonomy" id="2729629"/>
    <lineage>
        <taxon>Bacteria</taxon>
        <taxon>Bacillati</taxon>
        <taxon>Bacillota</taxon>
        <taxon>Clostridia</taxon>
        <taxon>Eubacteriales</taxon>
        <taxon>Clostridiales Family XVII. Incertae Sedis</taxon>
        <taxon>Sulfobacillus</taxon>
    </lineage>
</organism>
<comment type="caution">
    <text evidence="1">The sequence shown here is derived from an EMBL/GenBank/DDBJ whole genome shotgun (WGS) entry which is preliminary data.</text>
</comment>
<reference evidence="1 2" key="1">
    <citation type="submission" date="2020-04" db="EMBL/GenBank/DDBJ databases">
        <authorList>
            <person name="Zhang R."/>
            <person name="Schippers A."/>
        </authorList>
    </citation>
    <scope>NUCLEOTIDE SEQUENCE [LARGE SCALE GENOMIC DNA]</scope>
    <source>
        <strain evidence="1 2">DSM 109850</strain>
    </source>
</reference>